<dbReference type="EnsemblBacteria" id="CAI48743">
    <property type="protein sequence ID" value="CAI48743"/>
    <property type="gene ID" value="NP_1304A"/>
</dbReference>
<gene>
    <name evidence="2" type="ordered locus">NP_1304A</name>
</gene>
<evidence type="ECO:0000313" key="3">
    <source>
        <dbReference type="Proteomes" id="UP000002698"/>
    </source>
</evidence>
<dbReference type="KEGG" id="nph:NP_1304A"/>
<sequence>MELEPRADKRRTRDGQGPRWRVIREEVLERDDYTCQRCGYEQEAESGEPSKRLEAHFADAHGSPSLEQLDRLVTVCGPCHATLHGDDPAYGNRRDAAPMFPRPDAPPEVATMRSDRQHVCQRCQHVAESATELAAYTESGQAHVLCKPCAGALLAAGYDPESFEVAGALDTESLRERASEAPVRPVLLASGPVRESRPPETPTERFLYATPLRYVANPIGLTVLFILLGVVFSFAVF</sequence>
<evidence type="ECO:0000256" key="1">
    <source>
        <dbReference type="SAM" id="Phobius"/>
    </source>
</evidence>
<organism evidence="2 3">
    <name type="scientific">Natronomonas pharaonis (strain ATCC 35678 / DSM 2160 / CIP 103997 / JCM 8858 / NBRC 14720 / NCIMB 2260 / Gabara)</name>
    <name type="common">Halobacterium pharaonis</name>
    <dbReference type="NCBI Taxonomy" id="348780"/>
    <lineage>
        <taxon>Archaea</taxon>
        <taxon>Methanobacteriati</taxon>
        <taxon>Methanobacteriota</taxon>
        <taxon>Stenosarchaea group</taxon>
        <taxon>Halobacteria</taxon>
        <taxon>Halobacteriales</taxon>
        <taxon>Natronomonadaceae</taxon>
        <taxon>Natronomonas</taxon>
    </lineage>
</organism>
<evidence type="ECO:0008006" key="4">
    <source>
        <dbReference type="Google" id="ProtNLM"/>
    </source>
</evidence>
<keyword evidence="3" id="KW-1185">Reference proteome</keyword>
<proteinExistence type="predicted"/>
<dbReference type="EMBL" id="CR936257">
    <property type="protein sequence ID" value="CAI48743.1"/>
    <property type="molecule type" value="Genomic_DNA"/>
</dbReference>
<name>A0A1U7EUS7_NATPD</name>
<keyword evidence="1" id="KW-1133">Transmembrane helix</keyword>
<keyword evidence="1" id="KW-0472">Membrane</keyword>
<dbReference type="AlphaFoldDB" id="A0A1U7EUS7"/>
<dbReference type="STRING" id="348780.NP_1304A"/>
<dbReference type="HOGENOM" id="CLU_1168602_0_0_2"/>
<reference evidence="2 3" key="1">
    <citation type="journal article" date="2005" name="Genome Res.">
        <title>Living with two extremes: conclusions from the genome sequence of Natronomonas pharaonis.</title>
        <authorList>
            <person name="Falb M."/>
            <person name="Pfeiffer F."/>
            <person name="Palm P."/>
            <person name="Rodewald K."/>
            <person name="Hickmann V."/>
            <person name="Tittor J."/>
            <person name="Oesterhelt D."/>
        </authorList>
    </citation>
    <scope>NUCLEOTIDE SEQUENCE [LARGE SCALE GENOMIC DNA]</scope>
    <source>
        <strain evidence="3">ATCC 35678 / DSM 2160 / CIP 103997 / JCM 8858 / NBRC 14720 / NCIMB 2260 / Gabara</strain>
    </source>
</reference>
<evidence type="ECO:0000313" key="2">
    <source>
        <dbReference type="EMBL" id="CAI48743.1"/>
    </source>
</evidence>
<protein>
    <recommendedName>
        <fullName evidence="4">HNH endonuclease</fullName>
    </recommendedName>
</protein>
<dbReference type="eggNOG" id="arCOG03898">
    <property type="taxonomic scope" value="Archaea"/>
</dbReference>
<feature type="transmembrane region" description="Helical" evidence="1">
    <location>
        <begin position="214"/>
        <end position="236"/>
    </location>
</feature>
<keyword evidence="1" id="KW-0812">Transmembrane</keyword>
<accession>A0A1U7EUS7</accession>
<dbReference type="Proteomes" id="UP000002698">
    <property type="component" value="Chromosome"/>
</dbReference>